<feature type="transmembrane region" description="Helical" evidence="1">
    <location>
        <begin position="6"/>
        <end position="25"/>
    </location>
</feature>
<dbReference type="OrthoDB" id="2269470at2759"/>
<protein>
    <submittedName>
        <fullName evidence="2">Uncharacterized protein</fullName>
    </submittedName>
</protein>
<keyword evidence="1" id="KW-1133">Transmembrane helix</keyword>
<reference evidence="2" key="1">
    <citation type="journal article" date="2014" name="Genome Announc.">
        <title>De novo whole-genome sequence and genome annotation of Lichtheimia ramosa.</title>
        <authorList>
            <person name="Linde J."/>
            <person name="Schwartze V."/>
            <person name="Binder U."/>
            <person name="Lass-Florl C."/>
            <person name="Voigt K."/>
            <person name="Horn F."/>
        </authorList>
    </citation>
    <scope>NUCLEOTIDE SEQUENCE</scope>
    <source>
        <strain evidence="2">JMRC FSU:6197</strain>
    </source>
</reference>
<keyword evidence="1" id="KW-0472">Membrane</keyword>
<proteinExistence type="predicted"/>
<organism evidence="2">
    <name type="scientific">Lichtheimia ramosa</name>
    <dbReference type="NCBI Taxonomy" id="688394"/>
    <lineage>
        <taxon>Eukaryota</taxon>
        <taxon>Fungi</taxon>
        <taxon>Fungi incertae sedis</taxon>
        <taxon>Mucoromycota</taxon>
        <taxon>Mucoromycotina</taxon>
        <taxon>Mucoromycetes</taxon>
        <taxon>Mucorales</taxon>
        <taxon>Lichtheimiaceae</taxon>
        <taxon>Lichtheimia</taxon>
    </lineage>
</organism>
<evidence type="ECO:0000313" key="2">
    <source>
        <dbReference type="EMBL" id="CDS05629.1"/>
    </source>
</evidence>
<accession>A0A077WEQ0</accession>
<dbReference type="EMBL" id="LK023317">
    <property type="protein sequence ID" value="CDS05629.1"/>
    <property type="molecule type" value="Genomic_DNA"/>
</dbReference>
<name>A0A077WEQ0_9FUNG</name>
<sequence length="56" mass="6442">MARFGQAFAVSMGALIGGAFGFYLLEDYKIKAKEQRLALLLEKKREYEQQQQQESI</sequence>
<dbReference type="AlphaFoldDB" id="A0A077WEQ0"/>
<gene>
    <name evidence="2" type="ORF">LRAMOSA08157</name>
</gene>
<evidence type="ECO:0000256" key="1">
    <source>
        <dbReference type="SAM" id="Phobius"/>
    </source>
</evidence>
<keyword evidence="1" id="KW-0812">Transmembrane</keyword>